<dbReference type="Gene3D" id="3.30.200.20">
    <property type="entry name" value="Phosphorylase Kinase, domain 1"/>
    <property type="match status" value="1"/>
</dbReference>
<dbReference type="PROSITE" id="PS50011">
    <property type="entry name" value="PROTEIN_KINASE_DOM"/>
    <property type="match status" value="1"/>
</dbReference>
<dbReference type="InterPro" id="IPR017441">
    <property type="entry name" value="Protein_kinase_ATP_BS"/>
</dbReference>
<dbReference type="CDD" id="cd00192">
    <property type="entry name" value="PTKc"/>
    <property type="match status" value="1"/>
</dbReference>
<dbReference type="Pfam" id="PF01437">
    <property type="entry name" value="PSI"/>
    <property type="match status" value="1"/>
</dbReference>
<dbReference type="Pfam" id="PF18020">
    <property type="entry name" value="TIG_2"/>
    <property type="match status" value="1"/>
</dbReference>
<feature type="domain" description="Sema" evidence="28">
    <location>
        <begin position="14"/>
        <end position="465"/>
    </location>
</feature>
<keyword evidence="19" id="KW-0325">Glycoprotein</keyword>
<dbReference type="InterPro" id="IPR013783">
    <property type="entry name" value="Ig-like_fold"/>
</dbReference>
<evidence type="ECO:0000256" key="13">
    <source>
        <dbReference type="ARBA" id="ARBA00022843"/>
    </source>
</evidence>
<evidence type="ECO:0000256" key="16">
    <source>
        <dbReference type="ARBA" id="ARBA00023137"/>
    </source>
</evidence>
<organism evidence="29 30">
    <name type="scientific">Octopus sinensis</name>
    <name type="common">East Asian common octopus</name>
    <dbReference type="NCBI Taxonomy" id="2607531"/>
    <lineage>
        <taxon>Eukaryota</taxon>
        <taxon>Metazoa</taxon>
        <taxon>Spiralia</taxon>
        <taxon>Lophotrochozoa</taxon>
        <taxon>Mollusca</taxon>
        <taxon>Cephalopoda</taxon>
        <taxon>Coleoidea</taxon>
        <taxon>Octopodiformes</taxon>
        <taxon>Octopoda</taxon>
        <taxon>Incirrata</taxon>
        <taxon>Octopodidae</taxon>
        <taxon>Octopus</taxon>
    </lineage>
</organism>
<evidence type="ECO:0000256" key="22">
    <source>
        <dbReference type="ARBA" id="ARBA00033117"/>
    </source>
</evidence>
<dbReference type="PRINTS" id="PR00109">
    <property type="entry name" value="TYRKINASE"/>
</dbReference>
<dbReference type="SMART" id="SM00630">
    <property type="entry name" value="Sema"/>
    <property type="match status" value="1"/>
</dbReference>
<keyword evidence="9" id="KW-0677">Repeat</keyword>
<evidence type="ECO:0000256" key="11">
    <source>
        <dbReference type="ARBA" id="ARBA00022777"/>
    </source>
</evidence>
<dbReference type="PANTHER" id="PTHR22625">
    <property type="entry name" value="PLEXIN"/>
    <property type="match status" value="1"/>
</dbReference>
<reference evidence="30 31" key="1">
    <citation type="submission" date="2025-08" db="UniProtKB">
        <authorList>
            <consortium name="RefSeq"/>
        </authorList>
    </citation>
    <scope>IDENTIFICATION</scope>
</reference>
<evidence type="ECO:0000259" key="28">
    <source>
        <dbReference type="PROSITE" id="PS51004"/>
    </source>
</evidence>
<dbReference type="Gene3D" id="2.60.40.10">
    <property type="entry name" value="Immunoglobulins"/>
    <property type="match status" value="5"/>
</dbReference>
<dbReference type="FunFam" id="1.10.510.10:FF:000554">
    <property type="entry name" value="Predicted protein"/>
    <property type="match status" value="1"/>
</dbReference>
<dbReference type="GO" id="GO:0002116">
    <property type="term" value="C:semaphorin receptor complex"/>
    <property type="evidence" value="ECO:0007669"/>
    <property type="project" value="TreeGrafter"/>
</dbReference>
<dbReference type="InterPro" id="IPR000719">
    <property type="entry name" value="Prot_kinase_dom"/>
</dbReference>
<dbReference type="Pfam" id="PF01403">
    <property type="entry name" value="Sema"/>
    <property type="match status" value="1"/>
</dbReference>
<feature type="domain" description="Protein kinase" evidence="27">
    <location>
        <begin position="1304"/>
        <end position="1574"/>
    </location>
</feature>
<evidence type="ECO:0000256" key="26">
    <source>
        <dbReference type="SAM" id="Phobius"/>
    </source>
</evidence>
<keyword evidence="16" id="KW-0829">Tyrosine-protein kinase</keyword>
<evidence type="ECO:0000256" key="19">
    <source>
        <dbReference type="ARBA" id="ARBA00023180"/>
    </source>
</evidence>
<keyword evidence="11" id="KW-0418">Kinase</keyword>
<dbReference type="InterPro" id="IPR001245">
    <property type="entry name" value="Ser-Thr/Tyr_kinase_cat_dom"/>
</dbReference>
<dbReference type="PROSITE" id="PS00107">
    <property type="entry name" value="PROTEIN_KINASE_ATP"/>
    <property type="match status" value="1"/>
</dbReference>
<evidence type="ECO:0000313" key="30">
    <source>
        <dbReference type="RefSeq" id="XP_029636744.1"/>
    </source>
</evidence>
<evidence type="ECO:0000256" key="3">
    <source>
        <dbReference type="ARBA" id="ARBA00019839"/>
    </source>
</evidence>
<dbReference type="CDD" id="cd11236">
    <property type="entry name" value="Sema_plexin_like"/>
    <property type="match status" value="1"/>
</dbReference>
<dbReference type="SMART" id="SM00423">
    <property type="entry name" value="PSI"/>
    <property type="match status" value="3"/>
</dbReference>
<dbReference type="PANTHER" id="PTHR22625:SF70">
    <property type="entry name" value="PLEXIN A, ISOFORM A"/>
    <property type="match status" value="1"/>
</dbReference>
<keyword evidence="10 25" id="KW-0547">Nucleotide-binding</keyword>
<keyword evidence="5" id="KW-0597">Phosphoprotein</keyword>
<accession>A0A6P7SEB6</accession>
<evidence type="ECO:0000256" key="7">
    <source>
        <dbReference type="ARBA" id="ARBA00022692"/>
    </source>
</evidence>
<keyword evidence="17" id="KW-1015">Disulfide bond</keyword>
<dbReference type="GO" id="GO:0030334">
    <property type="term" value="P:regulation of cell migration"/>
    <property type="evidence" value="ECO:0007669"/>
    <property type="project" value="TreeGrafter"/>
</dbReference>
<dbReference type="Pfam" id="PF17960">
    <property type="entry name" value="TIG_plexin"/>
    <property type="match status" value="1"/>
</dbReference>
<evidence type="ECO:0000259" key="27">
    <source>
        <dbReference type="PROSITE" id="PS50011"/>
    </source>
</evidence>
<dbReference type="SMART" id="SM00429">
    <property type="entry name" value="IPT"/>
    <property type="match status" value="3"/>
</dbReference>
<keyword evidence="4" id="KW-1003">Cell membrane</keyword>
<dbReference type="Proteomes" id="UP000515154">
    <property type="component" value="Linkage group LG5"/>
</dbReference>
<evidence type="ECO:0000256" key="4">
    <source>
        <dbReference type="ARBA" id="ARBA00022475"/>
    </source>
</evidence>
<evidence type="ECO:0000256" key="20">
    <source>
        <dbReference type="ARBA" id="ARBA00030820"/>
    </source>
</evidence>
<evidence type="ECO:0000313" key="29">
    <source>
        <dbReference type="Proteomes" id="UP000515154"/>
    </source>
</evidence>
<dbReference type="GO" id="GO:0017154">
    <property type="term" value="F:semaphorin receptor activity"/>
    <property type="evidence" value="ECO:0007669"/>
    <property type="project" value="InterPro"/>
</dbReference>
<dbReference type="Gene3D" id="2.130.10.10">
    <property type="entry name" value="YVTN repeat-like/Quinoprotein amine dehydrogenase"/>
    <property type="match status" value="1"/>
</dbReference>
<sequence>MSLINREAVLCCWMTLVCLGTVLDAMVIERTFRDPFEHPLERMIMHNETGELYVGAVNNLFKLSADLKLMENVITGPADDNPKCPPPLLPCKEQKKSTNSHNQGLVFDYSRDSIIVCLSLFHGACHVRKLSNVTAVDEQMPKPIVSNHEDSSTVFLTAPGPNGDALYVASRYSNHGNKRYRDLVPSISSRNLQTLEFTYRDASGSSKVTVLPKYRTQHFVNPVHAFSHGGFVYFITTQPRAKDQNSPHVTKLARICQKDKKFESYVEVRLECRRGSKLYNLAQAGYLSKESGGKLYVAFAMGKVQSDAPLPYSAVCIYDMQDVITKFEENIRECHNGIGETGLHYLQHSKPCEKRTDPLQFCGTNFTPHASLDGRKPIMSRPVLEHSGAYFTAIASLIVGQHTLMFLGTNTGYIYKVIVKDDGSSEIIEQLLVDHHREILSNLIFTKDRRHLYLMTRDKVAMIDFLDCDSKTTCDACIKEGNPACGWCVMEGQCSNLAECAASKVQPHWVSASSGSCLQIMEVLPEELSLQNITSKAGVDQVRFKVDQMKAPPSSDNIGCLFLSGHSKEQTEALIQKNVVICPLPHHRNLPRIPKGEDNAEVNLEFQVDGKSIVKRSVKVFDCRVHKSCTECTGSTFSCQWCPFSGTCIDSSSSSCSDTNTIQSGRQVDISDPNKCPRLVNPVADIVVHSGTKKEVRVKVENLLPEQKKNLKCHFEYLGQKKTVRADVSEPDLVCQKTEFAYTDQEIPYVPVSFRVVWGNQSLQLDNPDNIQVRAYKCRLMVTNCGKCLSMDKEYDCVWCSNKCMLASKCSGTVLKRSDTCPDPRILRFSPISGPIGGKTNVTITGINLGKHIADLKDGVKVAGMKCKVLSHDYQQSSEFICETEVVNNAKTGTIKVEVAKKYSAESDSFFSFLTPSLKEITPKKGPKSGGTHVMIHGDHMNAGSRWDIIVGSNPCEVVSQNASVIECVTSAEGSITSADVSVSFGGLLKHLDEKFEFVDDPTITMVEPNRSILSGGTTLTVTGTNLNLIQEPKLFIKYNSTMKESPCKSKHQNMLECRMPSLDFGENQVSLTSPKEVQYGFIMDGVVQLKNLSDNPEFRPLLYFPDPVAEPFTGERNTKKYMKGDKLVIEGKFRSINQLLTDVYVHVGNSLCTDLKPHDTALMCTPPSSPSGVDKEGNAPVVLHIGQYKSDIGYLSYYEEQEGERPIALGIILGVALPMLTIIILLTVCVVRRHMKHDPSDNYIPDVLKDYEGKKENEEAIGMNHMSAGTMDSSQYISELLASFDDEQERQQITELLITRNKLDIGELLGKGNFGVAYKAQFTKCDSEPPMTVAVKSLQGTNTDQKALQQFLRDSLVFKELQHKNVLPIIGVCLTISDDPVVVVPYMETVDLRTHIRDSSKSLSVCTLLDYGLQVAEGMTYLSELKVVHHNLAARNCLLCDYKTVKLTDIGLTNELFSKDFYFTEDHTAKLPVKWMAPESVEQFVFSTQTDVWSYGVVLWELLTRGVTPYPDVVPWDVHSYLQSGRRMQKPKHCPEFIYQLMLRCWQQDSDDRPAFSEICTALRSVSTNDPSVPEDEAQPLNATVEFTGSTEYLEVIE</sequence>
<gene>
    <name evidence="30 31 32 33" type="primary">LOC115212076</name>
</gene>
<keyword evidence="13" id="KW-0832">Ubl conjugation</keyword>
<dbReference type="SUPFAM" id="SSF101912">
    <property type="entry name" value="Sema domain"/>
    <property type="match status" value="1"/>
</dbReference>
<keyword evidence="12 25" id="KW-0067">ATP-binding</keyword>
<dbReference type="GO" id="GO:0004713">
    <property type="term" value="F:protein tyrosine kinase activity"/>
    <property type="evidence" value="ECO:0007669"/>
    <property type="project" value="UniProtKB-KW"/>
</dbReference>
<evidence type="ECO:0000256" key="15">
    <source>
        <dbReference type="ARBA" id="ARBA00023136"/>
    </source>
</evidence>
<keyword evidence="6" id="KW-0808">Transferase</keyword>
<evidence type="ECO:0000256" key="6">
    <source>
        <dbReference type="ARBA" id="ARBA00022679"/>
    </source>
</evidence>
<feature type="binding site" evidence="25">
    <location>
        <position position="1337"/>
    </location>
    <ligand>
        <name>ATP</name>
        <dbReference type="ChEBI" id="CHEBI:30616"/>
    </ligand>
</feature>
<evidence type="ECO:0000256" key="12">
    <source>
        <dbReference type="ARBA" id="ARBA00022840"/>
    </source>
</evidence>
<keyword evidence="7 26" id="KW-0812">Transmembrane</keyword>
<dbReference type="Pfam" id="PF07714">
    <property type="entry name" value="PK_Tyr_Ser-Thr"/>
    <property type="match status" value="1"/>
</dbReference>
<keyword evidence="8" id="KW-0732">Signal</keyword>
<dbReference type="RefSeq" id="XP_036359263.1">
    <property type="nucleotide sequence ID" value="XM_036503370.1"/>
</dbReference>
<comment type="similarity">
    <text evidence="2">Belongs to the plexin family.</text>
</comment>
<evidence type="ECO:0000256" key="14">
    <source>
        <dbReference type="ARBA" id="ARBA00022989"/>
    </source>
</evidence>
<dbReference type="RefSeq" id="XP_029636744.1">
    <property type="nucleotide sequence ID" value="XM_029780884.2"/>
</dbReference>
<dbReference type="InterPro" id="IPR016201">
    <property type="entry name" value="PSI"/>
</dbReference>
<keyword evidence="18" id="KW-0675">Receptor</keyword>
<evidence type="ECO:0000256" key="21">
    <source>
        <dbReference type="ARBA" id="ARBA00033031"/>
    </source>
</evidence>
<evidence type="ECO:0000256" key="10">
    <source>
        <dbReference type="ARBA" id="ARBA00022741"/>
    </source>
</evidence>
<dbReference type="GO" id="GO:0005524">
    <property type="term" value="F:ATP binding"/>
    <property type="evidence" value="ECO:0007669"/>
    <property type="project" value="UniProtKB-UniRule"/>
</dbReference>
<dbReference type="InterPro" id="IPR041362">
    <property type="entry name" value="TIG2_plexin"/>
</dbReference>
<dbReference type="InterPro" id="IPR014756">
    <property type="entry name" value="Ig_E-set"/>
</dbReference>
<evidence type="ECO:0000256" key="24">
    <source>
        <dbReference type="PROSITE-ProRule" id="PRU00352"/>
    </source>
</evidence>
<evidence type="ECO:0000256" key="2">
    <source>
        <dbReference type="ARBA" id="ARBA00010297"/>
    </source>
</evidence>
<name>A0A6P7SEB6_9MOLL</name>
<evidence type="ECO:0000256" key="23">
    <source>
        <dbReference type="ARBA" id="ARBA00033136"/>
    </source>
</evidence>
<dbReference type="RefSeq" id="XP_036359266.1">
    <property type="nucleotide sequence ID" value="XM_036503373.1"/>
</dbReference>
<dbReference type="InterPro" id="IPR036352">
    <property type="entry name" value="Semap_dom_sf"/>
</dbReference>
<evidence type="ECO:0000256" key="8">
    <source>
        <dbReference type="ARBA" id="ARBA00022729"/>
    </source>
</evidence>
<keyword evidence="15 26" id="KW-0472">Membrane</keyword>
<comment type="caution">
    <text evidence="24">Lacks conserved residue(s) required for the propagation of feature annotation.</text>
</comment>
<dbReference type="RefSeq" id="XP_036359264.1">
    <property type="nucleotide sequence ID" value="XM_036503371.1"/>
</dbReference>
<evidence type="ECO:0000313" key="31">
    <source>
        <dbReference type="RefSeq" id="XP_036359263.1"/>
    </source>
</evidence>
<dbReference type="Pfam" id="PF01833">
    <property type="entry name" value="TIG"/>
    <property type="match status" value="3"/>
</dbReference>
<comment type="subcellular location">
    <subcellularLocation>
        <location evidence="1">Cell membrane</location>
        <topology evidence="1">Single-pass type I membrane protein</topology>
    </subcellularLocation>
</comment>
<protein>
    <recommendedName>
        <fullName evidence="3">Hepatocyte growth factor receptor</fullName>
    </recommendedName>
    <alternativeName>
        <fullName evidence="23">HGF/SF receptor</fullName>
    </alternativeName>
    <alternativeName>
        <fullName evidence="22">Proto-oncogene c-Met</fullName>
    </alternativeName>
    <alternativeName>
        <fullName evidence="20">Scatter factor receptor</fullName>
    </alternativeName>
    <alternativeName>
        <fullName evidence="21">Tyrosine-protein kinase Met</fullName>
    </alternativeName>
</protein>
<keyword evidence="14 26" id="KW-1133">Transmembrane helix</keyword>
<keyword evidence="29" id="KW-1185">Reference proteome</keyword>
<proteinExistence type="inferred from homology"/>
<dbReference type="SUPFAM" id="SSF103575">
    <property type="entry name" value="Plexin repeat"/>
    <property type="match status" value="2"/>
</dbReference>
<evidence type="ECO:0000313" key="32">
    <source>
        <dbReference type="RefSeq" id="XP_036359264.1"/>
    </source>
</evidence>
<feature type="transmembrane region" description="Helical" evidence="26">
    <location>
        <begin position="1208"/>
        <end position="1232"/>
    </location>
</feature>
<evidence type="ECO:0000256" key="25">
    <source>
        <dbReference type="PROSITE-ProRule" id="PRU10141"/>
    </source>
</evidence>
<evidence type="ECO:0000256" key="1">
    <source>
        <dbReference type="ARBA" id="ARBA00004251"/>
    </source>
</evidence>
<dbReference type="KEGG" id="osn:115212076"/>
<dbReference type="SUPFAM" id="SSF56112">
    <property type="entry name" value="Protein kinase-like (PK-like)"/>
    <property type="match status" value="1"/>
</dbReference>
<dbReference type="SUPFAM" id="SSF81296">
    <property type="entry name" value="E set domains"/>
    <property type="match status" value="3"/>
</dbReference>
<evidence type="ECO:0000313" key="33">
    <source>
        <dbReference type="RefSeq" id="XP_036359266.1"/>
    </source>
</evidence>
<dbReference type="GO" id="GO:0005886">
    <property type="term" value="C:plasma membrane"/>
    <property type="evidence" value="ECO:0007669"/>
    <property type="project" value="UniProtKB-SubCell"/>
</dbReference>
<dbReference type="InterPro" id="IPR015943">
    <property type="entry name" value="WD40/YVTN_repeat-like_dom_sf"/>
</dbReference>
<dbReference type="Gene3D" id="1.10.510.10">
    <property type="entry name" value="Transferase(Phosphotransferase) domain 1"/>
    <property type="match status" value="1"/>
</dbReference>
<evidence type="ECO:0000256" key="5">
    <source>
        <dbReference type="ARBA" id="ARBA00022553"/>
    </source>
</evidence>
<dbReference type="InterPro" id="IPR001627">
    <property type="entry name" value="Semap_dom"/>
</dbReference>
<dbReference type="InterPro" id="IPR002165">
    <property type="entry name" value="Plexin_repeat"/>
</dbReference>
<dbReference type="PROSITE" id="PS51004">
    <property type="entry name" value="SEMA"/>
    <property type="match status" value="1"/>
</dbReference>
<evidence type="ECO:0000256" key="17">
    <source>
        <dbReference type="ARBA" id="ARBA00023157"/>
    </source>
</evidence>
<evidence type="ECO:0000256" key="9">
    <source>
        <dbReference type="ARBA" id="ARBA00022737"/>
    </source>
</evidence>
<dbReference type="InterPro" id="IPR041019">
    <property type="entry name" value="TIG1_plexin"/>
</dbReference>
<evidence type="ECO:0000256" key="18">
    <source>
        <dbReference type="ARBA" id="ARBA00023170"/>
    </source>
</evidence>
<dbReference type="InterPro" id="IPR002909">
    <property type="entry name" value="IPT_dom"/>
</dbReference>
<dbReference type="InterPro" id="IPR011009">
    <property type="entry name" value="Kinase-like_dom_sf"/>
</dbReference>
<dbReference type="InterPro" id="IPR031148">
    <property type="entry name" value="Plexin"/>
</dbReference>
<dbReference type="FunFam" id="2.60.40.10:FF:000203">
    <property type="entry name" value="Plexin B2"/>
    <property type="match status" value="1"/>
</dbReference>